<gene>
    <name evidence="6" type="ORF">TPR58_05755</name>
</gene>
<evidence type="ECO:0000256" key="1">
    <source>
        <dbReference type="ARBA" id="ARBA00022723"/>
    </source>
</evidence>
<keyword evidence="3" id="KW-0408">Iron</keyword>
<sequence>MIRLFHVSDVHFGAEDRAALSWFDRVVAEEQPDAIIMTGDLTMQARSHEFAAAAKWLEGLGRPVTVEVGNHDLPYFNPWSRFVTPYKRYGRLERMIERPLDIKGLSIIPLKTTARFQFRLNWSKGHVSLRSLQKSLALVEATPADDLKFIVCHHPLVEAGTRTSSSTRGGRRALEALADAGADAVLTGHVHDPFDIAHQVGGRTIRMIGAGTLSERVRLHPPSFNEIRVEGRNFVTVARVLE</sequence>
<organism evidence="6 7">
    <name type="scientific">Sphingomonas rustica</name>
    <dbReference type="NCBI Taxonomy" id="3103142"/>
    <lineage>
        <taxon>Bacteria</taxon>
        <taxon>Pseudomonadati</taxon>
        <taxon>Pseudomonadota</taxon>
        <taxon>Alphaproteobacteria</taxon>
        <taxon>Sphingomonadales</taxon>
        <taxon>Sphingomonadaceae</taxon>
        <taxon>Sphingomonas</taxon>
    </lineage>
</organism>
<accession>A0ABV0B526</accession>
<feature type="domain" description="Calcineurin-like phosphoesterase" evidence="5">
    <location>
        <begin position="3"/>
        <end position="193"/>
    </location>
</feature>
<keyword evidence="7" id="KW-1185">Reference proteome</keyword>
<dbReference type="SUPFAM" id="SSF56300">
    <property type="entry name" value="Metallo-dependent phosphatases"/>
    <property type="match status" value="1"/>
</dbReference>
<name>A0ABV0B526_9SPHN</name>
<dbReference type="EMBL" id="JBDIZK010000003">
    <property type="protein sequence ID" value="MEN3746663.1"/>
    <property type="molecule type" value="Genomic_DNA"/>
</dbReference>
<comment type="similarity">
    <text evidence="4">Belongs to the cyclic nucleotide phosphodiesterase class-III family.</text>
</comment>
<evidence type="ECO:0000313" key="6">
    <source>
        <dbReference type="EMBL" id="MEN3746663.1"/>
    </source>
</evidence>
<dbReference type="PANTHER" id="PTHR42988">
    <property type="entry name" value="PHOSPHOHYDROLASE"/>
    <property type="match status" value="1"/>
</dbReference>
<dbReference type="InterPro" id="IPR050884">
    <property type="entry name" value="CNP_phosphodiesterase-III"/>
</dbReference>
<evidence type="ECO:0000313" key="7">
    <source>
        <dbReference type="Proteomes" id="UP001427805"/>
    </source>
</evidence>
<dbReference type="InterPro" id="IPR004843">
    <property type="entry name" value="Calcineurin-like_PHP"/>
</dbReference>
<reference evidence="6 7" key="1">
    <citation type="submission" date="2024-05" db="EMBL/GenBank/DDBJ databases">
        <title>Sphingomonas sp. HF-S3 16S ribosomal RNA gene Genome sequencing and assembly.</title>
        <authorList>
            <person name="Lee H."/>
        </authorList>
    </citation>
    <scope>NUCLEOTIDE SEQUENCE [LARGE SCALE GENOMIC DNA]</scope>
    <source>
        <strain evidence="6 7">HF-S3</strain>
    </source>
</reference>
<proteinExistence type="inferred from homology"/>
<dbReference type="Proteomes" id="UP001427805">
    <property type="component" value="Unassembled WGS sequence"/>
</dbReference>
<dbReference type="Pfam" id="PF00149">
    <property type="entry name" value="Metallophos"/>
    <property type="match status" value="1"/>
</dbReference>
<evidence type="ECO:0000256" key="2">
    <source>
        <dbReference type="ARBA" id="ARBA00022801"/>
    </source>
</evidence>
<keyword evidence="1" id="KW-0479">Metal-binding</keyword>
<keyword evidence="2" id="KW-0378">Hydrolase</keyword>
<evidence type="ECO:0000259" key="5">
    <source>
        <dbReference type="Pfam" id="PF00149"/>
    </source>
</evidence>
<dbReference type="InterPro" id="IPR029052">
    <property type="entry name" value="Metallo-depent_PP-like"/>
</dbReference>
<protein>
    <submittedName>
        <fullName evidence="6">Metallophosphoesterase</fullName>
    </submittedName>
</protein>
<evidence type="ECO:0000256" key="3">
    <source>
        <dbReference type="ARBA" id="ARBA00023004"/>
    </source>
</evidence>
<evidence type="ECO:0000256" key="4">
    <source>
        <dbReference type="ARBA" id="ARBA00025742"/>
    </source>
</evidence>
<dbReference type="PANTHER" id="PTHR42988:SF2">
    <property type="entry name" value="CYCLIC NUCLEOTIDE PHOSPHODIESTERASE CBUA0032-RELATED"/>
    <property type="match status" value="1"/>
</dbReference>
<dbReference type="RefSeq" id="WP_346245669.1">
    <property type="nucleotide sequence ID" value="NZ_JBDIZK010000003.1"/>
</dbReference>
<comment type="caution">
    <text evidence="6">The sequence shown here is derived from an EMBL/GenBank/DDBJ whole genome shotgun (WGS) entry which is preliminary data.</text>
</comment>
<dbReference type="Gene3D" id="3.60.21.10">
    <property type="match status" value="1"/>
</dbReference>